<gene>
    <name evidence="4" type="ORF">CFOL_v3_04382</name>
</gene>
<dbReference type="InterPro" id="IPR003690">
    <property type="entry name" value="MTERF"/>
</dbReference>
<dbReference type="InterPro" id="IPR038538">
    <property type="entry name" value="MTERF_sf"/>
</dbReference>
<evidence type="ECO:0000256" key="2">
    <source>
        <dbReference type="ARBA" id="ARBA00022472"/>
    </source>
</evidence>
<dbReference type="Gene3D" id="1.25.70.10">
    <property type="entry name" value="Transcription termination factor 3, mitochondrial"/>
    <property type="match status" value="2"/>
</dbReference>
<evidence type="ECO:0000256" key="1">
    <source>
        <dbReference type="ARBA" id="ARBA00007692"/>
    </source>
</evidence>
<dbReference type="EMBL" id="BDDD01000176">
    <property type="protein sequence ID" value="GAV60854.1"/>
    <property type="molecule type" value="Genomic_DNA"/>
</dbReference>
<dbReference type="AlphaFoldDB" id="A0A1Q3AYY7"/>
<keyword evidence="2" id="KW-0806">Transcription termination</keyword>
<sequence length="380" mass="43359">MSAIFRLFFYKSNANSLGVLQSTTQLQLGAFRFHSFTVSYLKNSCGLSLETAKSLSKKIQFETPEKPDTVLKLLKDQGFNDAHISKIVRSRPELLSYNAQKTVLPKFEFFHSMGVSSADIVAMFYGNPYLFCKSLERNIIPCYQYLKSLLIVDKKVVQTFKFSRRSIFDPRMNLAPNLALLKEFGVPQSSISLMVPNYPDVAWLKPSRFTEIVKEVKQMGFDPSKSVFVKAIAVLACTTKSTLESRFEVYGEWGWSRDESLSAFKKVPHCMNTSNEKITRVMNFFVNKMGWPSQILARHPIVISLSFEKRIFPRCNVAQVLLLKGLIQRDYSICTLLIPAEKTFLKNYVTKYQESVPQLLDLYKGKVNLHDLGVNTIGNI</sequence>
<dbReference type="Pfam" id="PF02536">
    <property type="entry name" value="mTERF"/>
    <property type="match status" value="1"/>
</dbReference>
<keyword evidence="2" id="KW-0804">Transcription</keyword>
<name>A0A1Q3AYY7_CEPFO</name>
<keyword evidence="5" id="KW-1185">Reference proteome</keyword>
<dbReference type="InParanoid" id="A0A1Q3AYY7"/>
<comment type="caution">
    <text evidence="4">The sequence shown here is derived from an EMBL/GenBank/DDBJ whole genome shotgun (WGS) entry which is preliminary data.</text>
</comment>
<reference evidence="5" key="1">
    <citation type="submission" date="2016-04" db="EMBL/GenBank/DDBJ databases">
        <title>Cephalotus genome sequencing.</title>
        <authorList>
            <person name="Fukushima K."/>
            <person name="Hasebe M."/>
            <person name="Fang X."/>
        </authorList>
    </citation>
    <scope>NUCLEOTIDE SEQUENCE [LARGE SCALE GENOMIC DNA]</scope>
    <source>
        <strain evidence="5">cv. St1</strain>
    </source>
</reference>
<comment type="similarity">
    <text evidence="1">Belongs to the mTERF family.</text>
</comment>
<dbReference type="Proteomes" id="UP000187406">
    <property type="component" value="Unassembled WGS sequence"/>
</dbReference>
<dbReference type="PANTHER" id="PTHR13068:SF185">
    <property type="match status" value="1"/>
</dbReference>
<dbReference type="GO" id="GO:0003676">
    <property type="term" value="F:nucleic acid binding"/>
    <property type="evidence" value="ECO:0007669"/>
    <property type="project" value="InterPro"/>
</dbReference>
<dbReference type="SMART" id="SM00733">
    <property type="entry name" value="Mterf"/>
    <property type="match status" value="5"/>
</dbReference>
<dbReference type="GO" id="GO:0006353">
    <property type="term" value="P:DNA-templated transcription termination"/>
    <property type="evidence" value="ECO:0007669"/>
    <property type="project" value="UniProtKB-KW"/>
</dbReference>
<protein>
    <submittedName>
        <fullName evidence="4">mTERF domain-containing protein</fullName>
    </submittedName>
</protein>
<dbReference type="STRING" id="3775.A0A1Q3AYY7"/>
<dbReference type="PANTHER" id="PTHR13068">
    <property type="entry name" value="CGI-12 PROTEIN-RELATED"/>
    <property type="match status" value="1"/>
</dbReference>
<evidence type="ECO:0000256" key="3">
    <source>
        <dbReference type="ARBA" id="ARBA00022946"/>
    </source>
</evidence>
<keyword evidence="3" id="KW-0809">Transit peptide</keyword>
<accession>A0A1Q3AYY7</accession>
<evidence type="ECO:0000313" key="4">
    <source>
        <dbReference type="EMBL" id="GAV60854.1"/>
    </source>
</evidence>
<evidence type="ECO:0000313" key="5">
    <source>
        <dbReference type="Proteomes" id="UP000187406"/>
    </source>
</evidence>
<proteinExistence type="inferred from homology"/>
<dbReference type="OrthoDB" id="637682at2759"/>
<organism evidence="4 5">
    <name type="scientific">Cephalotus follicularis</name>
    <name type="common">Albany pitcher plant</name>
    <dbReference type="NCBI Taxonomy" id="3775"/>
    <lineage>
        <taxon>Eukaryota</taxon>
        <taxon>Viridiplantae</taxon>
        <taxon>Streptophyta</taxon>
        <taxon>Embryophyta</taxon>
        <taxon>Tracheophyta</taxon>
        <taxon>Spermatophyta</taxon>
        <taxon>Magnoliopsida</taxon>
        <taxon>eudicotyledons</taxon>
        <taxon>Gunneridae</taxon>
        <taxon>Pentapetalae</taxon>
        <taxon>rosids</taxon>
        <taxon>fabids</taxon>
        <taxon>Oxalidales</taxon>
        <taxon>Cephalotaceae</taxon>
        <taxon>Cephalotus</taxon>
    </lineage>
</organism>
<dbReference type="FunCoup" id="A0A1Q3AYY7">
    <property type="interactions" value="351"/>
</dbReference>
<dbReference type="FunFam" id="1.25.70.10:FF:000001">
    <property type="entry name" value="Mitochondrial transcription termination factor-like"/>
    <property type="match status" value="1"/>
</dbReference>
<keyword evidence="2" id="KW-0805">Transcription regulation</keyword>